<dbReference type="PANTHER" id="PTHR48125">
    <property type="entry name" value="LP07818P1"/>
    <property type="match status" value="1"/>
</dbReference>
<feature type="region of interest" description="Disordered" evidence="1">
    <location>
        <begin position="1103"/>
        <end position="1131"/>
    </location>
</feature>
<reference evidence="3 4" key="1">
    <citation type="journal article" date="2016" name="Nat. Commun.">
        <title>Thousands of microbial genomes shed light on interconnected biogeochemical processes in an aquifer system.</title>
        <authorList>
            <person name="Anantharaman K."/>
            <person name="Brown C.T."/>
            <person name="Hug L.A."/>
            <person name="Sharon I."/>
            <person name="Castelle C.J."/>
            <person name="Probst A.J."/>
            <person name="Thomas B.C."/>
            <person name="Singh A."/>
            <person name="Wilkins M.J."/>
            <person name="Karaoz U."/>
            <person name="Brodie E.L."/>
            <person name="Williams K.H."/>
            <person name="Hubbard S.S."/>
            <person name="Banfield J.F."/>
        </authorList>
    </citation>
    <scope>NUCLEOTIDE SEQUENCE [LARGE SCALE GENOMIC DNA]</scope>
</reference>
<dbReference type="Proteomes" id="UP000178602">
    <property type="component" value="Unassembled WGS sequence"/>
</dbReference>
<name>A0A1F4T460_UNCSA</name>
<feature type="compositionally biased region" description="Low complexity" evidence="1">
    <location>
        <begin position="990"/>
        <end position="999"/>
    </location>
</feature>
<dbReference type="PROSITE" id="PS00018">
    <property type="entry name" value="EF_HAND_1"/>
    <property type="match status" value="1"/>
</dbReference>
<feature type="region of interest" description="Disordered" evidence="1">
    <location>
        <begin position="610"/>
        <end position="657"/>
    </location>
</feature>
<sequence length="1525" mass="161669">MDGIKNQADLNRLMRKYDKNNDGKITKEEVTETNRKSTTDTDQITDENFDQIAGKDGTADSISLSDVALTAEVHGYQQSANSLAALIDRGATIEDGNFIYRKEDGKYIVYNKTTGQETIYNSKTDLLAATRRNLTETHGADAPGNANAPYSVLSALGRIRNLIGKYVNLSQLVTTCGRDQNKIRREVNQSKIDQATAASALESATACDQALRAYEADSFNPAKKTATENAFKYWASLPHNANQTNEVANRSVTNMQTRFGHISTAANAITSAANLGQLANAVNQNRAIINSTSALRAQIETKGLVFLKTASTPENLSAAQSILPYMNKTVVGQSILNGEITNPEVARLVADHIDGAALATAIKSGKVTNPEVIATLAPRLNSGQAKEVIASRKVTNELTVRTLACQCNATDLYSLLTGTPPINSNVLNYVEANNRRQVGQRGVNLLTSASPNATAADLAAVRGPLRPFIQEYLPTNQRLLAFTYQGKNYAAVVVFQGGNWHLAKGTLPKDTIIKNDEGGAIDSRGQRHNVPQVCLIQTYEVDRGRSAHVRGESIDTGPIMVTRTRTIPITSLEHVAARGLVHPAGFLEPTVASRPNPPAAIVDTPANPIVPAPTIETPNAPLNHPAPIRQPGPSRPAPIRQTPTEQRQPAFDPNLPMSWLRRGIDTVRGAYARFTSFTATLPTRLTSVNELATNTAIHKPGASSTQGNTQLHTLNRPVIVTIEGKNLTIPANSVVTVTNGKVSQIAFFEPFTITAGGEEINCQRAGRVNLNADGTIASVLDQNTRDVLLAAYVQPSTPNTAVAQGPRTRPLVSPPVTRTAGGTVLAPAPVRIAANPVVQPQAPVTQVAPPPPPPPPLTIQPLAFRGTNIALPAGTTQGTDGTYTFHNAGTITVTLSSGTPGTRTIAVANGDTLTKDSKGNITILHNADKTRETCYATREPTMHNNNIKWVSYEKTNESGSTVAVVLASDQSMPSTGTARRRTTPPPPATAPVAASSLPPGLTFSSQVPGTSRGLIDSHTRPANGTHNVTAQGRILIYNSKNEVAVYNVLPGDKLTIESGKVVSLTRGTSTYTFAGNDALIDTSTPALLQPGQAATPTIVAQQPPQPVIPPPTVPPTVVTRQSTRPVRTTTPVTPRTLTTATASFAGTVTSTINFGNPGEQKTLQVTIDRGNNVTLPSGYQSSPAGYNRFITISHMAGSVHSVDFHITEPLTSATPNVPAGMMAVINSNNQLLGHINPQSGAFTRLASPVLNQGGLLVQGQRQEKTMTVRLGGVDYQATVTPTFTGALPDGLSSLKLASPATIAGISLPTGTVVEFGNNGRPTQARVDGPMTIGNVTVPAASSSEIRFTTASPQKIGSIKAGNYGLTCSINGQNVYVPPGLTAVLGSNGRITQLRVDERITSTDRFNPPASVSSAGGNPPRSILSGITLAPSGLIPGETFQVTPQGIAISYDTAARTSWNERIRTSDSSIKQLFRNSGVSGRLSLTFKPDGTMATDPPISNPPRLTPFLTPTREVTMQISIQQRRQ</sequence>
<dbReference type="PANTHER" id="PTHR48125:SF10">
    <property type="entry name" value="OS12G0136300 PROTEIN"/>
    <property type="match status" value="1"/>
</dbReference>
<dbReference type="GO" id="GO:0005509">
    <property type="term" value="F:calcium ion binding"/>
    <property type="evidence" value="ECO:0007669"/>
    <property type="project" value="InterPro"/>
</dbReference>
<protein>
    <recommendedName>
        <fullName evidence="2">EF-hand domain-containing protein</fullName>
    </recommendedName>
</protein>
<dbReference type="InterPro" id="IPR011050">
    <property type="entry name" value="Pectin_lyase_fold/virulence"/>
</dbReference>
<evidence type="ECO:0000259" key="2">
    <source>
        <dbReference type="PROSITE" id="PS50222"/>
    </source>
</evidence>
<dbReference type="InterPro" id="IPR018247">
    <property type="entry name" value="EF_Hand_1_Ca_BS"/>
</dbReference>
<feature type="domain" description="EF-hand" evidence="2">
    <location>
        <begin position="5"/>
        <end position="40"/>
    </location>
</feature>
<dbReference type="InterPro" id="IPR002048">
    <property type="entry name" value="EF_hand_dom"/>
</dbReference>
<dbReference type="EMBL" id="MEUG01000001">
    <property type="protein sequence ID" value="OGC27488.1"/>
    <property type="molecule type" value="Genomic_DNA"/>
</dbReference>
<feature type="region of interest" description="Disordered" evidence="1">
    <location>
        <begin position="970"/>
        <end position="1000"/>
    </location>
</feature>
<dbReference type="SUPFAM" id="SSF51126">
    <property type="entry name" value="Pectin lyase-like"/>
    <property type="match status" value="1"/>
</dbReference>
<proteinExistence type="predicted"/>
<accession>A0A1F4T460</accession>
<feature type="compositionally biased region" description="Low complexity" evidence="1">
    <location>
        <begin position="1115"/>
        <end position="1131"/>
    </location>
</feature>
<organism evidence="3 4">
    <name type="scientific">candidate division WOR-1 bacterium RIFOXYC12_FULL_54_18</name>
    <dbReference type="NCBI Taxonomy" id="1802584"/>
    <lineage>
        <taxon>Bacteria</taxon>
        <taxon>Bacillati</taxon>
        <taxon>Saganbacteria</taxon>
    </lineage>
</organism>
<comment type="caution">
    <text evidence="3">The sequence shown here is derived from an EMBL/GenBank/DDBJ whole genome shotgun (WGS) entry which is preliminary data.</text>
</comment>
<evidence type="ECO:0000256" key="1">
    <source>
        <dbReference type="SAM" id="MobiDB-lite"/>
    </source>
</evidence>
<gene>
    <name evidence="3" type="ORF">A3K49_00445</name>
</gene>
<dbReference type="PROSITE" id="PS50222">
    <property type="entry name" value="EF_HAND_2"/>
    <property type="match status" value="1"/>
</dbReference>
<evidence type="ECO:0000313" key="4">
    <source>
        <dbReference type="Proteomes" id="UP000178602"/>
    </source>
</evidence>
<feature type="compositionally biased region" description="Pro residues" evidence="1">
    <location>
        <begin position="1103"/>
        <end position="1114"/>
    </location>
</feature>
<evidence type="ECO:0000313" key="3">
    <source>
        <dbReference type="EMBL" id="OGC27488.1"/>
    </source>
</evidence>